<keyword evidence="1" id="KW-0472">Membrane</keyword>
<evidence type="ECO:0000313" key="3">
    <source>
        <dbReference type="Proteomes" id="UP000198397"/>
    </source>
</evidence>
<dbReference type="EMBL" id="FZNQ01000001">
    <property type="protein sequence ID" value="SNR23374.1"/>
    <property type="molecule type" value="Genomic_DNA"/>
</dbReference>
<dbReference type="AlphaFoldDB" id="A0A238UMY4"/>
<reference evidence="2 3" key="1">
    <citation type="submission" date="2017-06" db="EMBL/GenBank/DDBJ databases">
        <authorList>
            <person name="Kim H.J."/>
            <person name="Triplett B.A."/>
        </authorList>
    </citation>
    <scope>NUCLEOTIDE SEQUENCE [LARGE SCALE GENOMIC DNA]</scope>
    <source>
        <strain evidence="2 3">DSM 8800</strain>
    </source>
</reference>
<keyword evidence="1" id="KW-0812">Transmembrane</keyword>
<keyword evidence="3" id="KW-1185">Reference proteome</keyword>
<organism evidence="2 3">
    <name type="scientific">Halorubrum vacuolatum</name>
    <name type="common">Natronobacterium vacuolatum</name>
    <dbReference type="NCBI Taxonomy" id="63740"/>
    <lineage>
        <taxon>Archaea</taxon>
        <taxon>Methanobacteriati</taxon>
        <taxon>Methanobacteriota</taxon>
        <taxon>Stenosarchaea group</taxon>
        <taxon>Halobacteria</taxon>
        <taxon>Halobacteriales</taxon>
        <taxon>Haloferacaceae</taxon>
        <taxon>Halorubrum</taxon>
    </lineage>
</organism>
<sequence length="198" mass="22870">MSNDNTEPTDGPASLRRAITLTTLLAVGWLAFRWLPLWRVRRWAARWSVRLPDRLLPMHLRVLPPPDREYLGVWAVPPAKARKRLTDYGFRPQIRAYLHAYKRNGAMRFEEGSYAYRPTGIVGQWQLHVRLFPTHTGETAVWCHWERNPTVAPLAHLRQDGYDPKEGKARFMALMDEPLRVADGELAESSRMGDESLS</sequence>
<dbReference type="RefSeq" id="WP_143420325.1">
    <property type="nucleotide sequence ID" value="NZ_FZNQ01000001.1"/>
</dbReference>
<evidence type="ECO:0000313" key="2">
    <source>
        <dbReference type="EMBL" id="SNR23374.1"/>
    </source>
</evidence>
<protein>
    <submittedName>
        <fullName evidence="2">Uncharacterized protein</fullName>
    </submittedName>
</protein>
<evidence type="ECO:0000256" key="1">
    <source>
        <dbReference type="SAM" id="Phobius"/>
    </source>
</evidence>
<dbReference type="OrthoDB" id="335562at2157"/>
<feature type="transmembrane region" description="Helical" evidence="1">
    <location>
        <begin position="18"/>
        <end position="36"/>
    </location>
</feature>
<accession>A0A238UMY4</accession>
<dbReference type="Proteomes" id="UP000198397">
    <property type="component" value="Unassembled WGS sequence"/>
</dbReference>
<gene>
    <name evidence="2" type="ORF">SAMN06264855_101107</name>
</gene>
<keyword evidence="1" id="KW-1133">Transmembrane helix</keyword>
<proteinExistence type="predicted"/>
<name>A0A238UMY4_HALVU</name>